<dbReference type="Gene3D" id="1.20.950.20">
    <property type="entry name" value="Transmembrane di-heme cytochromes, Chain C"/>
    <property type="match status" value="1"/>
</dbReference>
<keyword evidence="4 6" id="KW-1133">Transmembrane helix</keyword>
<proteinExistence type="predicted"/>
<dbReference type="OrthoDB" id="1117555at2"/>
<evidence type="ECO:0000256" key="1">
    <source>
        <dbReference type="ARBA" id="ARBA00004651"/>
    </source>
</evidence>
<evidence type="ECO:0000313" key="9">
    <source>
        <dbReference type="Proteomes" id="UP000027432"/>
    </source>
</evidence>
<evidence type="ECO:0000313" key="8">
    <source>
        <dbReference type="EMBL" id="KEO51972.1"/>
    </source>
</evidence>
<feature type="transmembrane region" description="Helical" evidence="6">
    <location>
        <begin position="21"/>
        <end position="41"/>
    </location>
</feature>
<dbReference type="GO" id="GO:0020037">
    <property type="term" value="F:heme binding"/>
    <property type="evidence" value="ECO:0007669"/>
    <property type="project" value="TreeGrafter"/>
</dbReference>
<evidence type="ECO:0000256" key="4">
    <source>
        <dbReference type="ARBA" id="ARBA00022989"/>
    </source>
</evidence>
<keyword evidence="5 6" id="KW-0472">Membrane</keyword>
<evidence type="ECO:0000256" key="3">
    <source>
        <dbReference type="ARBA" id="ARBA00022692"/>
    </source>
</evidence>
<feature type="transmembrane region" description="Helical" evidence="6">
    <location>
        <begin position="116"/>
        <end position="143"/>
    </location>
</feature>
<evidence type="ECO:0000256" key="5">
    <source>
        <dbReference type="ARBA" id="ARBA00023136"/>
    </source>
</evidence>
<protein>
    <recommendedName>
        <fullName evidence="7">Cytochrome b561 bacterial/Ni-hydrogenase domain-containing protein</fullName>
    </recommendedName>
</protein>
<dbReference type="RefSeq" id="WP_038078445.1">
    <property type="nucleotide sequence ID" value="NZ_AUND01000034.1"/>
</dbReference>
<dbReference type="GO" id="GO:0005886">
    <property type="term" value="C:plasma membrane"/>
    <property type="evidence" value="ECO:0007669"/>
    <property type="project" value="UniProtKB-SubCell"/>
</dbReference>
<comment type="caution">
    <text evidence="8">The sequence shown here is derived from an EMBL/GenBank/DDBJ whole genome shotgun (WGS) entry which is preliminary data.</text>
</comment>
<dbReference type="STRING" id="1353537.TP2_10880"/>
<dbReference type="GO" id="GO:0009055">
    <property type="term" value="F:electron transfer activity"/>
    <property type="evidence" value="ECO:0007669"/>
    <property type="project" value="InterPro"/>
</dbReference>
<name>A0A074JRG4_9RHOB</name>
<feature type="domain" description="Cytochrome b561 bacterial/Ni-hydrogenase" evidence="7">
    <location>
        <begin position="8"/>
        <end position="194"/>
    </location>
</feature>
<dbReference type="Pfam" id="PF01292">
    <property type="entry name" value="Ni_hydr_CYTB"/>
    <property type="match status" value="1"/>
</dbReference>
<dbReference type="Proteomes" id="UP000027432">
    <property type="component" value="Unassembled WGS sequence"/>
</dbReference>
<dbReference type="GO" id="GO:0022904">
    <property type="term" value="P:respiratory electron transport chain"/>
    <property type="evidence" value="ECO:0007669"/>
    <property type="project" value="InterPro"/>
</dbReference>
<dbReference type="EMBL" id="AUND01000034">
    <property type="protein sequence ID" value="KEO51972.1"/>
    <property type="molecule type" value="Genomic_DNA"/>
</dbReference>
<evidence type="ECO:0000256" key="2">
    <source>
        <dbReference type="ARBA" id="ARBA00022475"/>
    </source>
</evidence>
<dbReference type="AlphaFoldDB" id="A0A074JRG4"/>
<keyword evidence="2" id="KW-1003">Cell membrane</keyword>
<sequence length="216" mass="24922">MAEHCVKVYSRFNRLWHWSQVGSIMLLFFTGARLLGLHSIMPFGLAVVVHTVVALALLLLWAFATFWLFTTGGYKQFIPRMQGMWEVGRFYAYGVFKGEEHPYIKSYERRHNPLQAAAYFALKMMLFPAIWISGLAYLSYGFWDHLDGGSFWLEIIANFHVLAAFAIASFVVIHVYLLTIGHGFRQHVRPMVSGYEKVDLTPEAEAYFRQQGRLLD</sequence>
<dbReference type="InterPro" id="IPR016174">
    <property type="entry name" value="Di-haem_cyt_TM"/>
</dbReference>
<keyword evidence="9" id="KW-1185">Reference proteome</keyword>
<dbReference type="InterPro" id="IPR011577">
    <property type="entry name" value="Cyt_b561_bac/Ni-Hgenase"/>
</dbReference>
<gene>
    <name evidence="8" type="ORF">TP2_10880</name>
</gene>
<dbReference type="InterPro" id="IPR051542">
    <property type="entry name" value="Hydrogenase_cytochrome"/>
</dbReference>
<comment type="subcellular location">
    <subcellularLocation>
        <location evidence="1">Cell membrane</location>
        <topology evidence="1">Multi-pass membrane protein</topology>
    </subcellularLocation>
</comment>
<reference evidence="8 9" key="1">
    <citation type="submission" date="2013-07" db="EMBL/GenBank/DDBJ databases">
        <title>Thioclava pacifica DSM 10166 Genome Sequencing.</title>
        <authorList>
            <person name="Lai Q."/>
            <person name="Shao Z."/>
        </authorList>
    </citation>
    <scope>NUCLEOTIDE SEQUENCE [LARGE SCALE GENOMIC DNA]</scope>
    <source>
        <strain evidence="8 9">DSM 10166</strain>
    </source>
</reference>
<keyword evidence="3 6" id="KW-0812">Transmembrane</keyword>
<dbReference type="eggNOG" id="COG4117">
    <property type="taxonomic scope" value="Bacteria"/>
</dbReference>
<organism evidence="8 9">
    <name type="scientific">Thioclava pacifica DSM 10166</name>
    <dbReference type="NCBI Taxonomy" id="1353537"/>
    <lineage>
        <taxon>Bacteria</taxon>
        <taxon>Pseudomonadati</taxon>
        <taxon>Pseudomonadota</taxon>
        <taxon>Alphaproteobacteria</taxon>
        <taxon>Rhodobacterales</taxon>
        <taxon>Paracoccaceae</taxon>
        <taxon>Thioclava</taxon>
    </lineage>
</organism>
<evidence type="ECO:0000259" key="7">
    <source>
        <dbReference type="Pfam" id="PF01292"/>
    </source>
</evidence>
<dbReference type="PANTHER" id="PTHR30485">
    <property type="entry name" value="NI/FE-HYDROGENASE 1 B-TYPE CYTOCHROME SUBUNIT"/>
    <property type="match status" value="1"/>
</dbReference>
<evidence type="ECO:0000256" key="6">
    <source>
        <dbReference type="SAM" id="Phobius"/>
    </source>
</evidence>
<dbReference type="PANTHER" id="PTHR30485:SF0">
    <property type="entry name" value="NI_FE-HYDROGENASE 1 B-TYPE CYTOCHROME SUBUNIT-RELATED"/>
    <property type="match status" value="1"/>
</dbReference>
<feature type="transmembrane region" description="Helical" evidence="6">
    <location>
        <begin position="47"/>
        <end position="70"/>
    </location>
</feature>
<accession>A0A074JRG4</accession>
<dbReference type="SUPFAM" id="SSF81342">
    <property type="entry name" value="Transmembrane di-heme cytochromes"/>
    <property type="match status" value="1"/>
</dbReference>
<feature type="transmembrane region" description="Helical" evidence="6">
    <location>
        <begin position="155"/>
        <end position="179"/>
    </location>
</feature>